<organism evidence="1 2">
    <name type="scientific">Kingdonia uniflora</name>
    <dbReference type="NCBI Taxonomy" id="39325"/>
    <lineage>
        <taxon>Eukaryota</taxon>
        <taxon>Viridiplantae</taxon>
        <taxon>Streptophyta</taxon>
        <taxon>Embryophyta</taxon>
        <taxon>Tracheophyta</taxon>
        <taxon>Spermatophyta</taxon>
        <taxon>Magnoliopsida</taxon>
        <taxon>Ranunculales</taxon>
        <taxon>Circaeasteraceae</taxon>
        <taxon>Kingdonia</taxon>
    </lineage>
</organism>
<comment type="caution">
    <text evidence="1">The sequence shown here is derived from an EMBL/GenBank/DDBJ whole genome shotgun (WGS) entry which is preliminary data.</text>
</comment>
<keyword evidence="2" id="KW-1185">Reference proteome</keyword>
<protein>
    <submittedName>
        <fullName evidence="1">Uncharacterized protein</fullName>
    </submittedName>
</protein>
<dbReference type="AlphaFoldDB" id="A0A7J7NHQ9"/>
<proteinExistence type="predicted"/>
<name>A0A7J7NHQ9_9MAGN</name>
<evidence type="ECO:0000313" key="1">
    <source>
        <dbReference type="EMBL" id="KAF6166716.1"/>
    </source>
</evidence>
<sequence>EHHKRSYLLNGLKLQLKNIIDPLQINKYQDATEDHYEDSSKPDIITSLINVTNGHIIRPIKRNLDIRIQDGYYHLESS</sequence>
<dbReference type="EMBL" id="JACGCM010000779">
    <property type="protein sequence ID" value="KAF6166716.1"/>
    <property type="molecule type" value="Genomic_DNA"/>
</dbReference>
<accession>A0A7J7NHQ9</accession>
<feature type="non-terminal residue" evidence="1">
    <location>
        <position position="1"/>
    </location>
</feature>
<dbReference type="Proteomes" id="UP000541444">
    <property type="component" value="Unassembled WGS sequence"/>
</dbReference>
<gene>
    <name evidence="1" type="ORF">GIB67_005592</name>
</gene>
<evidence type="ECO:0000313" key="2">
    <source>
        <dbReference type="Proteomes" id="UP000541444"/>
    </source>
</evidence>
<reference evidence="1 2" key="1">
    <citation type="journal article" date="2020" name="IScience">
        <title>Genome Sequencing of the Endangered Kingdonia uniflora (Circaeasteraceae, Ranunculales) Reveals Potential Mechanisms of Evolutionary Specialization.</title>
        <authorList>
            <person name="Sun Y."/>
            <person name="Deng T."/>
            <person name="Zhang A."/>
            <person name="Moore M.J."/>
            <person name="Landis J.B."/>
            <person name="Lin N."/>
            <person name="Zhang H."/>
            <person name="Zhang X."/>
            <person name="Huang J."/>
            <person name="Zhang X."/>
            <person name="Sun H."/>
            <person name="Wang H."/>
        </authorList>
    </citation>
    <scope>NUCLEOTIDE SEQUENCE [LARGE SCALE GENOMIC DNA]</scope>
    <source>
        <strain evidence="1">TB1705</strain>
        <tissue evidence="1">Leaf</tissue>
    </source>
</reference>